<dbReference type="KEGG" id="dgr:6564804"/>
<dbReference type="GO" id="GO:0005576">
    <property type="term" value="C:extracellular region"/>
    <property type="evidence" value="ECO:0007669"/>
    <property type="project" value="InterPro"/>
</dbReference>
<gene>
    <name evidence="4" type="primary">Dgri\GH12283</name>
    <name evidence="4" type="ORF">Dgri_GH12283</name>
</gene>
<protein>
    <submittedName>
        <fullName evidence="4">GH12283</fullName>
    </submittedName>
</protein>
<feature type="compositionally biased region" description="Basic and acidic residues" evidence="1">
    <location>
        <begin position="346"/>
        <end position="357"/>
    </location>
</feature>
<evidence type="ECO:0000256" key="1">
    <source>
        <dbReference type="SAM" id="MobiDB-lite"/>
    </source>
</evidence>
<evidence type="ECO:0000313" key="4">
    <source>
        <dbReference type="EMBL" id="EDV99673.1"/>
    </source>
</evidence>
<dbReference type="Gene3D" id="2.170.140.10">
    <property type="entry name" value="Chitin binding domain"/>
    <property type="match status" value="1"/>
</dbReference>
<organism evidence="5">
    <name type="scientific">Drosophila grimshawi</name>
    <name type="common">Hawaiian fruit fly</name>
    <name type="synonym">Idiomyia grimshawi</name>
    <dbReference type="NCBI Taxonomy" id="7222"/>
    <lineage>
        <taxon>Eukaryota</taxon>
        <taxon>Metazoa</taxon>
        <taxon>Ecdysozoa</taxon>
        <taxon>Arthropoda</taxon>
        <taxon>Hexapoda</taxon>
        <taxon>Insecta</taxon>
        <taxon>Pterygota</taxon>
        <taxon>Neoptera</taxon>
        <taxon>Endopterygota</taxon>
        <taxon>Diptera</taxon>
        <taxon>Brachycera</taxon>
        <taxon>Muscomorpha</taxon>
        <taxon>Ephydroidea</taxon>
        <taxon>Drosophilidae</taxon>
        <taxon>Drosophila</taxon>
        <taxon>Hawaiian Drosophila</taxon>
    </lineage>
</organism>
<proteinExistence type="predicted"/>
<dbReference type="OMA" id="LHEYAVQ"/>
<dbReference type="InterPro" id="IPR036508">
    <property type="entry name" value="Chitin-bd_dom_sf"/>
</dbReference>
<dbReference type="OrthoDB" id="6020543at2759"/>
<accession>B4JJC1</accession>
<dbReference type="Pfam" id="PF01607">
    <property type="entry name" value="CBM_14"/>
    <property type="match status" value="1"/>
</dbReference>
<feature type="region of interest" description="Disordered" evidence="1">
    <location>
        <begin position="346"/>
        <end position="372"/>
    </location>
</feature>
<dbReference type="HOGENOM" id="CLU_614332_0_0_1"/>
<feature type="signal peptide" evidence="2">
    <location>
        <begin position="1"/>
        <end position="35"/>
    </location>
</feature>
<dbReference type="STRING" id="7222.B4JJC1"/>
<feature type="region of interest" description="Disordered" evidence="1">
    <location>
        <begin position="94"/>
        <end position="145"/>
    </location>
</feature>
<dbReference type="PROSITE" id="PS51257">
    <property type="entry name" value="PROKAR_LIPOPROTEIN"/>
    <property type="match status" value="1"/>
</dbReference>
<evidence type="ECO:0000259" key="3">
    <source>
        <dbReference type="Pfam" id="PF01607"/>
    </source>
</evidence>
<dbReference type="PhylomeDB" id="B4JJC1"/>
<dbReference type="Proteomes" id="UP000001070">
    <property type="component" value="Unassembled WGS sequence"/>
</dbReference>
<keyword evidence="5" id="KW-1185">Reference proteome</keyword>
<dbReference type="EMBL" id="CH916370">
    <property type="protein sequence ID" value="EDV99673.1"/>
    <property type="molecule type" value="Genomic_DNA"/>
</dbReference>
<evidence type="ECO:0000313" key="5">
    <source>
        <dbReference type="Proteomes" id="UP000001070"/>
    </source>
</evidence>
<dbReference type="AlphaFoldDB" id="B4JJC1"/>
<keyword evidence="2" id="KW-0732">Signal</keyword>
<feature type="chain" id="PRO_5002809320" evidence="2">
    <location>
        <begin position="36"/>
        <end position="372"/>
    </location>
</feature>
<sequence length="372" mass="40727">MTTTTTRTTTATMTGSSVLLFCAVLLMSMSCSILAQTTILNEVTTVVEGSGSGSGSDVEIPNITTDLPESTTIVEELTEPTIDVVDTTTEINIEDGGIETTLPPNVPEVDPETTAQPIEDPSTAGSGGQEQEGSGSLIPQLSTSTPSVELTTVPSLIQGSTLTPIAPTPSPIFKCRTSGTFPDINGDCRRYHTCVTDPLTNELVNLEMSCLPWLAFSPKYGRCVRDISDCTNDEFVCESAGRFPGTNDMYYYNCVLSLRGGFHKYIVRCSEGERYQPFLRRCWRYDWLHEYAVQALEALDLAAIQIEQKVFKVEEKQRLKAAKLAEKTALKQQKLEEKLARKAAKEQAKKEAKEAKEQAISLESAEQPSLEN</sequence>
<dbReference type="SUPFAM" id="SSF57625">
    <property type="entry name" value="Invertebrate chitin-binding proteins"/>
    <property type="match status" value="1"/>
</dbReference>
<dbReference type="eggNOG" id="ENOG502STR4">
    <property type="taxonomic scope" value="Eukaryota"/>
</dbReference>
<dbReference type="InParanoid" id="B4JJC1"/>
<feature type="domain" description="Chitin-binding type-2" evidence="3">
    <location>
        <begin position="175"/>
        <end position="230"/>
    </location>
</feature>
<name>B4JJC1_DROGR</name>
<evidence type="ECO:0000256" key="2">
    <source>
        <dbReference type="SAM" id="SignalP"/>
    </source>
</evidence>
<dbReference type="GO" id="GO:0008061">
    <property type="term" value="F:chitin binding"/>
    <property type="evidence" value="ECO:0007669"/>
    <property type="project" value="InterPro"/>
</dbReference>
<dbReference type="InterPro" id="IPR002557">
    <property type="entry name" value="Chitin-bd_dom"/>
</dbReference>
<reference evidence="4 5" key="1">
    <citation type="journal article" date="2007" name="Nature">
        <title>Evolution of genes and genomes on the Drosophila phylogeny.</title>
        <authorList>
            <consortium name="Drosophila 12 Genomes Consortium"/>
            <person name="Clark A.G."/>
            <person name="Eisen M.B."/>
            <person name="Smith D.R."/>
            <person name="Bergman C.M."/>
            <person name="Oliver B."/>
            <person name="Markow T.A."/>
            <person name="Kaufman T.C."/>
            <person name="Kellis M."/>
            <person name="Gelbart W."/>
            <person name="Iyer V.N."/>
            <person name="Pollard D.A."/>
            <person name="Sackton T.B."/>
            <person name="Larracuente A.M."/>
            <person name="Singh N.D."/>
            <person name="Abad J.P."/>
            <person name="Abt D.N."/>
            <person name="Adryan B."/>
            <person name="Aguade M."/>
            <person name="Akashi H."/>
            <person name="Anderson W.W."/>
            <person name="Aquadro C.F."/>
            <person name="Ardell D.H."/>
            <person name="Arguello R."/>
            <person name="Artieri C.G."/>
            <person name="Barbash D.A."/>
            <person name="Barker D."/>
            <person name="Barsanti P."/>
            <person name="Batterham P."/>
            <person name="Batzoglou S."/>
            <person name="Begun D."/>
            <person name="Bhutkar A."/>
            <person name="Blanco E."/>
            <person name="Bosak S.A."/>
            <person name="Bradley R.K."/>
            <person name="Brand A.D."/>
            <person name="Brent M.R."/>
            <person name="Brooks A.N."/>
            <person name="Brown R.H."/>
            <person name="Butlin R.K."/>
            <person name="Caggese C."/>
            <person name="Calvi B.R."/>
            <person name="Bernardo de Carvalho A."/>
            <person name="Caspi A."/>
            <person name="Castrezana S."/>
            <person name="Celniker S.E."/>
            <person name="Chang J.L."/>
            <person name="Chapple C."/>
            <person name="Chatterji S."/>
            <person name="Chinwalla A."/>
            <person name="Civetta A."/>
            <person name="Clifton S.W."/>
            <person name="Comeron J.M."/>
            <person name="Costello J.C."/>
            <person name="Coyne J.A."/>
            <person name="Daub J."/>
            <person name="David R.G."/>
            <person name="Delcher A.L."/>
            <person name="Delehaunty K."/>
            <person name="Do C.B."/>
            <person name="Ebling H."/>
            <person name="Edwards K."/>
            <person name="Eickbush T."/>
            <person name="Evans J.D."/>
            <person name="Filipski A."/>
            <person name="Findeiss S."/>
            <person name="Freyhult E."/>
            <person name="Fulton L."/>
            <person name="Fulton R."/>
            <person name="Garcia A.C."/>
            <person name="Gardiner A."/>
            <person name="Garfield D.A."/>
            <person name="Garvin B.E."/>
            <person name="Gibson G."/>
            <person name="Gilbert D."/>
            <person name="Gnerre S."/>
            <person name="Godfrey J."/>
            <person name="Good R."/>
            <person name="Gotea V."/>
            <person name="Gravely B."/>
            <person name="Greenberg A.J."/>
            <person name="Griffiths-Jones S."/>
            <person name="Gross S."/>
            <person name="Guigo R."/>
            <person name="Gustafson E.A."/>
            <person name="Haerty W."/>
            <person name="Hahn M.W."/>
            <person name="Halligan D.L."/>
            <person name="Halpern A.L."/>
            <person name="Halter G.M."/>
            <person name="Han M.V."/>
            <person name="Heger A."/>
            <person name="Hillier L."/>
            <person name="Hinrichs A.S."/>
            <person name="Holmes I."/>
            <person name="Hoskins R.A."/>
            <person name="Hubisz M.J."/>
            <person name="Hultmark D."/>
            <person name="Huntley M.A."/>
            <person name="Jaffe D.B."/>
            <person name="Jagadeeshan S."/>
            <person name="Jeck W.R."/>
            <person name="Johnson J."/>
            <person name="Jones C.D."/>
            <person name="Jordan W.C."/>
            <person name="Karpen G.H."/>
            <person name="Kataoka E."/>
            <person name="Keightley P.D."/>
            <person name="Kheradpour P."/>
            <person name="Kirkness E.F."/>
            <person name="Koerich L.B."/>
            <person name="Kristiansen K."/>
            <person name="Kudrna D."/>
            <person name="Kulathinal R.J."/>
            <person name="Kumar S."/>
            <person name="Kwok R."/>
            <person name="Lander E."/>
            <person name="Langley C.H."/>
            <person name="Lapoint R."/>
            <person name="Lazzaro B.P."/>
            <person name="Lee S.J."/>
            <person name="Levesque L."/>
            <person name="Li R."/>
            <person name="Lin C.F."/>
            <person name="Lin M.F."/>
            <person name="Lindblad-Toh K."/>
            <person name="Llopart A."/>
            <person name="Long M."/>
            <person name="Low L."/>
            <person name="Lozovsky E."/>
            <person name="Lu J."/>
            <person name="Luo M."/>
            <person name="Machado C.A."/>
            <person name="Makalowski W."/>
            <person name="Marzo M."/>
            <person name="Matsuda M."/>
            <person name="Matzkin L."/>
            <person name="McAllister B."/>
            <person name="McBride C.S."/>
            <person name="McKernan B."/>
            <person name="McKernan K."/>
            <person name="Mendez-Lago M."/>
            <person name="Minx P."/>
            <person name="Mollenhauer M.U."/>
            <person name="Montooth K."/>
            <person name="Mount S.M."/>
            <person name="Mu X."/>
            <person name="Myers E."/>
            <person name="Negre B."/>
            <person name="Newfeld S."/>
            <person name="Nielsen R."/>
            <person name="Noor M.A."/>
            <person name="O'Grady P."/>
            <person name="Pachter L."/>
            <person name="Papaceit M."/>
            <person name="Parisi M.J."/>
            <person name="Parisi M."/>
            <person name="Parts L."/>
            <person name="Pedersen J.S."/>
            <person name="Pesole G."/>
            <person name="Phillippy A.M."/>
            <person name="Ponting C.P."/>
            <person name="Pop M."/>
            <person name="Porcelli D."/>
            <person name="Powell J.R."/>
            <person name="Prohaska S."/>
            <person name="Pruitt K."/>
            <person name="Puig M."/>
            <person name="Quesneville H."/>
            <person name="Ram K.R."/>
            <person name="Rand D."/>
            <person name="Rasmussen M.D."/>
            <person name="Reed L.K."/>
            <person name="Reenan R."/>
            <person name="Reily A."/>
            <person name="Remington K.A."/>
            <person name="Rieger T.T."/>
            <person name="Ritchie M.G."/>
            <person name="Robin C."/>
            <person name="Rogers Y.H."/>
            <person name="Rohde C."/>
            <person name="Rozas J."/>
            <person name="Rubenfield M.J."/>
            <person name="Ruiz A."/>
            <person name="Russo S."/>
            <person name="Salzberg S.L."/>
            <person name="Sanchez-Gracia A."/>
            <person name="Saranga D.J."/>
            <person name="Sato H."/>
            <person name="Schaeffer S.W."/>
            <person name="Schatz M.C."/>
            <person name="Schlenke T."/>
            <person name="Schwartz R."/>
            <person name="Segarra C."/>
            <person name="Singh R.S."/>
            <person name="Sirot L."/>
            <person name="Sirota M."/>
            <person name="Sisneros N.B."/>
            <person name="Smith C.D."/>
            <person name="Smith T.F."/>
            <person name="Spieth J."/>
            <person name="Stage D.E."/>
            <person name="Stark A."/>
            <person name="Stephan W."/>
            <person name="Strausberg R.L."/>
            <person name="Strempel S."/>
            <person name="Sturgill D."/>
            <person name="Sutton G."/>
            <person name="Sutton G.G."/>
            <person name="Tao W."/>
            <person name="Teichmann S."/>
            <person name="Tobari Y.N."/>
            <person name="Tomimura Y."/>
            <person name="Tsolas J.M."/>
            <person name="Valente V.L."/>
            <person name="Venter E."/>
            <person name="Venter J.C."/>
            <person name="Vicario S."/>
            <person name="Vieira F.G."/>
            <person name="Vilella A.J."/>
            <person name="Villasante A."/>
            <person name="Walenz B."/>
            <person name="Wang J."/>
            <person name="Wasserman M."/>
            <person name="Watts T."/>
            <person name="Wilson D."/>
            <person name="Wilson R.K."/>
            <person name="Wing R.A."/>
            <person name="Wolfner M.F."/>
            <person name="Wong A."/>
            <person name="Wong G.K."/>
            <person name="Wu C.I."/>
            <person name="Wu G."/>
            <person name="Yamamoto D."/>
            <person name="Yang H.P."/>
            <person name="Yang S.P."/>
            <person name="Yorke J.A."/>
            <person name="Yoshida K."/>
            <person name="Zdobnov E."/>
            <person name="Zhang P."/>
            <person name="Zhang Y."/>
            <person name="Zimin A.V."/>
            <person name="Baldwin J."/>
            <person name="Abdouelleil A."/>
            <person name="Abdulkadir J."/>
            <person name="Abebe A."/>
            <person name="Abera B."/>
            <person name="Abreu J."/>
            <person name="Acer S.C."/>
            <person name="Aftuck L."/>
            <person name="Alexander A."/>
            <person name="An P."/>
            <person name="Anderson E."/>
            <person name="Anderson S."/>
            <person name="Arachi H."/>
            <person name="Azer M."/>
            <person name="Bachantsang P."/>
            <person name="Barry A."/>
            <person name="Bayul T."/>
            <person name="Berlin A."/>
            <person name="Bessette D."/>
            <person name="Bloom T."/>
            <person name="Blye J."/>
            <person name="Boguslavskiy L."/>
            <person name="Bonnet C."/>
            <person name="Boukhgalter B."/>
            <person name="Bourzgui I."/>
            <person name="Brown A."/>
            <person name="Cahill P."/>
            <person name="Channer S."/>
            <person name="Cheshatsang Y."/>
            <person name="Chuda L."/>
            <person name="Citroen M."/>
            <person name="Collymore A."/>
            <person name="Cooke P."/>
            <person name="Costello M."/>
            <person name="D'Aco K."/>
            <person name="Daza R."/>
            <person name="De Haan G."/>
            <person name="DeGray S."/>
            <person name="DeMaso C."/>
            <person name="Dhargay N."/>
            <person name="Dooley K."/>
            <person name="Dooley E."/>
            <person name="Doricent M."/>
            <person name="Dorje P."/>
            <person name="Dorjee K."/>
            <person name="Dupes A."/>
            <person name="Elong R."/>
            <person name="Falk J."/>
            <person name="Farina A."/>
            <person name="Faro S."/>
            <person name="Ferguson D."/>
            <person name="Fisher S."/>
            <person name="Foley C.D."/>
            <person name="Franke A."/>
            <person name="Friedrich D."/>
            <person name="Gadbois L."/>
            <person name="Gearin G."/>
            <person name="Gearin C.R."/>
            <person name="Giannoukos G."/>
            <person name="Goode T."/>
            <person name="Graham J."/>
            <person name="Grandbois E."/>
            <person name="Grewal S."/>
            <person name="Gyaltsen K."/>
            <person name="Hafez N."/>
            <person name="Hagos B."/>
            <person name="Hall J."/>
            <person name="Henson C."/>
            <person name="Hollinger A."/>
            <person name="Honan T."/>
            <person name="Huard M.D."/>
            <person name="Hughes L."/>
            <person name="Hurhula B."/>
            <person name="Husby M.E."/>
            <person name="Kamat A."/>
            <person name="Kanga B."/>
            <person name="Kashin S."/>
            <person name="Khazanovich D."/>
            <person name="Kisner P."/>
            <person name="Lance K."/>
            <person name="Lara M."/>
            <person name="Lee W."/>
            <person name="Lennon N."/>
            <person name="Letendre F."/>
            <person name="LeVine R."/>
            <person name="Lipovsky A."/>
            <person name="Liu X."/>
            <person name="Liu J."/>
            <person name="Liu S."/>
            <person name="Lokyitsang T."/>
            <person name="Lokyitsang Y."/>
            <person name="Lubonja R."/>
            <person name="Lui A."/>
            <person name="MacDonald P."/>
            <person name="Magnisalis V."/>
            <person name="Maru K."/>
            <person name="Matthews C."/>
            <person name="McCusker W."/>
            <person name="McDonough S."/>
            <person name="Mehta T."/>
            <person name="Meldrim J."/>
            <person name="Meneus L."/>
            <person name="Mihai O."/>
            <person name="Mihalev A."/>
            <person name="Mihova T."/>
            <person name="Mittelman R."/>
            <person name="Mlenga V."/>
            <person name="Montmayeur A."/>
            <person name="Mulrain L."/>
            <person name="Navidi A."/>
            <person name="Naylor J."/>
            <person name="Negash T."/>
            <person name="Nguyen T."/>
            <person name="Nguyen N."/>
            <person name="Nicol R."/>
            <person name="Norbu C."/>
            <person name="Norbu N."/>
            <person name="Novod N."/>
            <person name="O'Neill B."/>
            <person name="Osman S."/>
            <person name="Markiewicz E."/>
            <person name="Oyono O.L."/>
            <person name="Patti C."/>
            <person name="Phunkhang P."/>
            <person name="Pierre F."/>
            <person name="Priest M."/>
            <person name="Raghuraman S."/>
            <person name="Rege F."/>
            <person name="Reyes R."/>
            <person name="Rise C."/>
            <person name="Rogov P."/>
            <person name="Ross K."/>
            <person name="Ryan E."/>
            <person name="Settipalli S."/>
            <person name="Shea T."/>
            <person name="Sherpa N."/>
            <person name="Shi L."/>
            <person name="Shih D."/>
            <person name="Sparrow T."/>
            <person name="Spaulding J."/>
            <person name="Stalker J."/>
            <person name="Stange-Thomann N."/>
            <person name="Stavropoulos S."/>
            <person name="Stone C."/>
            <person name="Strader C."/>
            <person name="Tesfaye S."/>
            <person name="Thomson T."/>
            <person name="Thoulutsang Y."/>
            <person name="Thoulutsang D."/>
            <person name="Topham K."/>
            <person name="Topping I."/>
            <person name="Tsamla T."/>
            <person name="Vassiliev H."/>
            <person name="Vo A."/>
            <person name="Wangchuk T."/>
            <person name="Wangdi T."/>
            <person name="Weiand M."/>
            <person name="Wilkinson J."/>
            <person name="Wilson A."/>
            <person name="Yadav S."/>
            <person name="Young G."/>
            <person name="Yu Q."/>
            <person name="Zembek L."/>
            <person name="Zhong D."/>
            <person name="Zimmer A."/>
            <person name="Zwirko Z."/>
            <person name="Jaffe D.B."/>
            <person name="Alvarez P."/>
            <person name="Brockman W."/>
            <person name="Butler J."/>
            <person name="Chin C."/>
            <person name="Gnerre S."/>
            <person name="Grabherr M."/>
            <person name="Kleber M."/>
            <person name="Mauceli E."/>
            <person name="MacCallum I."/>
        </authorList>
    </citation>
    <scope>NUCLEOTIDE SEQUENCE [LARGE SCALE GENOMIC DNA]</scope>
    <source>
        <strain evidence="5">Tucson 15287-2541.00</strain>
    </source>
</reference>